<name>A0A9N9F2X5_9GLOM</name>
<comment type="caution">
    <text evidence="1">The sequence shown here is derived from an EMBL/GenBank/DDBJ whole genome shotgun (WGS) entry which is preliminary data.</text>
</comment>
<organism evidence="1 2">
    <name type="scientific">Paraglomus brasilianum</name>
    <dbReference type="NCBI Taxonomy" id="144538"/>
    <lineage>
        <taxon>Eukaryota</taxon>
        <taxon>Fungi</taxon>
        <taxon>Fungi incertae sedis</taxon>
        <taxon>Mucoromycota</taxon>
        <taxon>Glomeromycotina</taxon>
        <taxon>Glomeromycetes</taxon>
        <taxon>Paraglomerales</taxon>
        <taxon>Paraglomeraceae</taxon>
        <taxon>Paraglomus</taxon>
    </lineage>
</organism>
<evidence type="ECO:0000313" key="2">
    <source>
        <dbReference type="Proteomes" id="UP000789739"/>
    </source>
</evidence>
<proteinExistence type="predicted"/>
<dbReference type="AlphaFoldDB" id="A0A9N9F2X5"/>
<sequence>MKLRKQQQLAELKPSRIIAIRAMLDIDLAYPNYFAQLSHSTGRMSRPGKPAALEFVRLEKDKKELVLKFRAPQDSGLAWLTIPSLTNVWRRSAKKTTRKIKAAQQRIVYTTVHLRPPQSFHLSFMLTIGKCLKIYYTLIL</sequence>
<protein>
    <submittedName>
        <fullName evidence="1">4829_t:CDS:1</fullName>
    </submittedName>
</protein>
<evidence type="ECO:0000313" key="1">
    <source>
        <dbReference type="EMBL" id="CAG8506290.1"/>
    </source>
</evidence>
<dbReference type="EMBL" id="CAJVPI010000239">
    <property type="protein sequence ID" value="CAG8506290.1"/>
    <property type="molecule type" value="Genomic_DNA"/>
</dbReference>
<accession>A0A9N9F2X5</accession>
<reference evidence="1" key="1">
    <citation type="submission" date="2021-06" db="EMBL/GenBank/DDBJ databases">
        <authorList>
            <person name="Kallberg Y."/>
            <person name="Tangrot J."/>
            <person name="Rosling A."/>
        </authorList>
    </citation>
    <scope>NUCLEOTIDE SEQUENCE</scope>
    <source>
        <strain evidence="1">BR232B</strain>
    </source>
</reference>
<keyword evidence="2" id="KW-1185">Reference proteome</keyword>
<gene>
    <name evidence="1" type="ORF">PBRASI_LOCUS2874</name>
</gene>
<dbReference type="Proteomes" id="UP000789739">
    <property type="component" value="Unassembled WGS sequence"/>
</dbReference>